<sequence>MNINIYRAVFSNVYLSKKIYQTISDRQKPYISLKYDDIFDIGWMIKNGHVGLAREKINNSKCDGYNRNSSIKQLYLNPEDLFTTPSFQDNDLLISLFEKYKFHMDPCGLYCLDEEKKEKQFKNKVILKYLYDHGYGVDLRELHINRMDIDIVRYLLEIGWLQTAPILDIFCIRFEENEVEYTQEMIDLVFQYHKATLSPDQTISLLRNTGPSRLKRIQLLWPHFDQRIKNDKNNQKSFEEIHIRARIEETQNDMIGRYIPLNGKIEGRFVLPIYCSFARIIEKGDTYFFDLLTAFSDEFIINADGVQYDGTFLDDFLDEADDARDLYEDIASNVGPFIVRQCHLEADINILEFLYTNGYTTFRLEESYTKLGEMFYSKLIKKTSQKDRSLIVKLASSEYNEMINRNYVIQACCRYGDVESFNYYFPLFLKLGFISPYVDPGLEYDFIPIIFQKVIEHKQYHIYKALESFGYRLSDYANYFCLILGYHSLADTFDNQGKSIVDRAIDAQDPHQKRHNQKKIMINMIERNDFIGIRYMLANNLFQICLSVPSKVIESLSKCQHLGIIEYIFNNKSQFFPSTFTDKDIENFEIELFEAAAKENNLPLTDYLVSQNHINLATLTPEQYSLVSCFYDPADNSVPLLFGNYIQKYIYLIEHKNYDSIAPFTKTILDPTLDFVLLNPVQNIQNALEAYKWGTKKFKTNLQLLEYIDKNRHRFKSPPTSFQPLFDELIYTKSKLAGYIKLFGALVNRYQCTLNDSHYHYLTKYYDGLTLFNLVPNSLFVSDGYHPPPSAPINESPLKKKRSINKINKRINAQYCDGTMHMQILIL</sequence>
<proteinExistence type="predicted"/>
<dbReference type="Proteomes" id="UP000695562">
    <property type="component" value="Unassembled WGS sequence"/>
</dbReference>
<evidence type="ECO:0000313" key="2">
    <source>
        <dbReference type="Proteomes" id="UP000695562"/>
    </source>
</evidence>
<reference evidence="1" key="1">
    <citation type="submission" date="2020-01" db="EMBL/GenBank/DDBJ databases">
        <title>Development of genomics and gene disruption for Polysphondylium violaceum indicates a role for the polyketide synthase stlB in stalk morphogenesis.</title>
        <authorList>
            <person name="Narita B."/>
            <person name="Kawabe Y."/>
            <person name="Kin K."/>
            <person name="Saito T."/>
            <person name="Gibbs R."/>
            <person name="Kuspa A."/>
            <person name="Muzny D."/>
            <person name="Queller D."/>
            <person name="Richards S."/>
            <person name="Strassman J."/>
            <person name="Sucgang R."/>
            <person name="Worley K."/>
            <person name="Schaap P."/>
        </authorList>
    </citation>
    <scope>NUCLEOTIDE SEQUENCE</scope>
    <source>
        <strain evidence="1">QSvi11</strain>
    </source>
</reference>
<organism evidence="1 2">
    <name type="scientific">Polysphondylium violaceum</name>
    <dbReference type="NCBI Taxonomy" id="133409"/>
    <lineage>
        <taxon>Eukaryota</taxon>
        <taxon>Amoebozoa</taxon>
        <taxon>Evosea</taxon>
        <taxon>Eumycetozoa</taxon>
        <taxon>Dictyostelia</taxon>
        <taxon>Dictyosteliales</taxon>
        <taxon>Dictyosteliaceae</taxon>
        <taxon>Polysphondylium</taxon>
    </lineage>
</organism>
<gene>
    <name evidence="1" type="ORF">CYY_005407</name>
</gene>
<evidence type="ECO:0000313" key="1">
    <source>
        <dbReference type="EMBL" id="KAF2073278.1"/>
    </source>
</evidence>
<protein>
    <submittedName>
        <fullName evidence="1">Uncharacterized protein</fullName>
    </submittedName>
</protein>
<dbReference type="EMBL" id="AJWJ01000215">
    <property type="protein sequence ID" value="KAF2073278.1"/>
    <property type="molecule type" value="Genomic_DNA"/>
</dbReference>
<keyword evidence="2" id="KW-1185">Reference proteome</keyword>
<accession>A0A8J4PRV1</accession>
<dbReference type="AlphaFoldDB" id="A0A8J4PRV1"/>
<comment type="caution">
    <text evidence="1">The sequence shown here is derived from an EMBL/GenBank/DDBJ whole genome shotgun (WGS) entry which is preliminary data.</text>
</comment>
<name>A0A8J4PRV1_9MYCE</name>